<organism evidence="1 2">
    <name type="scientific">Caldicoprobacter faecalis</name>
    <dbReference type="NCBI Taxonomy" id="937334"/>
    <lineage>
        <taxon>Bacteria</taxon>
        <taxon>Bacillati</taxon>
        <taxon>Bacillota</taxon>
        <taxon>Clostridia</taxon>
        <taxon>Caldicoprobacterales</taxon>
        <taxon>Caldicoprobacteraceae</taxon>
        <taxon>Caldicoprobacter</taxon>
    </lineage>
</organism>
<dbReference type="Proteomes" id="UP000198577">
    <property type="component" value="Unassembled WGS sequence"/>
</dbReference>
<evidence type="ECO:0000313" key="1">
    <source>
        <dbReference type="EMBL" id="SFP75581.1"/>
    </source>
</evidence>
<sequence>MTRILYLPLDERPCNYLFPVRIADLLEDIEVVRPDISHMGKKKKPADIDYLTAFLEQEASSCDVAVVSLDLLLYGGIVPSRIHNYTVDEVKQRLYKLKEIKNKNSHLKIYAYNLIMRVPAYNSSEEEPDYYQEYGRDIFMYSCLTDKIQMNKATEDEKKEYESLNKKIPREVIEDYIQRRKVNESINEMAIQLVKEGIIDFLIIPQDDCSPYGFFTITQRKLSALIRKYELWDQVYIYPGADEVGCTLMARAINKSKGWLPKVYVRYNSEIGYRTIPLYEDRPLCESIKSQISAAGGVIVHDESTADYILFVNAPADKMKESTSANDIYDNSYERMRNIREMIEAMQYYIDQNKPCAVADVAYANGGDGDLVKLLSKKELYYKLYGYAGWNTCGNTLGTVISHSMIAVKGKCLESPKHQRFLFERFLDDWAYQSVLRSKVTNELLPRLGLNYFWLGDQQDKVTCVLKEEFQNILERYFPKYKDYHLTIERIYMPWNRMFEVGIEMGIKG</sequence>
<evidence type="ECO:0008006" key="3">
    <source>
        <dbReference type="Google" id="ProtNLM"/>
    </source>
</evidence>
<protein>
    <recommendedName>
        <fullName evidence="3">DUF4127 family protein</fullName>
    </recommendedName>
</protein>
<reference evidence="1 2" key="1">
    <citation type="submission" date="2016-10" db="EMBL/GenBank/DDBJ databases">
        <authorList>
            <person name="de Groot N.N."/>
        </authorList>
    </citation>
    <scope>NUCLEOTIDE SEQUENCE [LARGE SCALE GENOMIC DNA]</scope>
    <source>
        <strain evidence="1 2">DSM 20678</strain>
    </source>
</reference>
<dbReference type="STRING" id="937334.SAMN05444406_10399"/>
<name>A0A1I5SY52_9FIRM</name>
<dbReference type="AlphaFoldDB" id="A0A1I5SY52"/>
<accession>A0A1I5SY52</accession>
<dbReference type="RefSeq" id="WP_092281928.1">
    <property type="nucleotide sequence ID" value="NZ_FOXR01000003.1"/>
</dbReference>
<dbReference type="Pfam" id="PF13552">
    <property type="entry name" value="DUF4127"/>
    <property type="match status" value="1"/>
</dbReference>
<proteinExistence type="predicted"/>
<dbReference type="InterPro" id="IPR025394">
    <property type="entry name" value="DUF4127"/>
</dbReference>
<gene>
    <name evidence="1" type="ORF">SAMN05444406_10399</name>
</gene>
<dbReference type="OrthoDB" id="9789552at2"/>
<dbReference type="EMBL" id="FOXR01000003">
    <property type="protein sequence ID" value="SFP75581.1"/>
    <property type="molecule type" value="Genomic_DNA"/>
</dbReference>
<keyword evidence="2" id="KW-1185">Reference proteome</keyword>
<evidence type="ECO:0000313" key="2">
    <source>
        <dbReference type="Proteomes" id="UP000198577"/>
    </source>
</evidence>